<dbReference type="Proteomes" id="UP000006051">
    <property type="component" value="Chromosome"/>
</dbReference>
<protein>
    <recommendedName>
        <fullName evidence="3">DUF1320 domain-containing protein</fullName>
    </recommendedName>
</protein>
<evidence type="ECO:0008006" key="3">
    <source>
        <dbReference type="Google" id="ProtNLM"/>
    </source>
</evidence>
<dbReference type="RefSeq" id="WP_014790942.1">
    <property type="nucleotide sequence ID" value="NC_018016.1"/>
</dbReference>
<name>I4A093_ORNRL</name>
<organism evidence="1 2">
    <name type="scientific">Ornithobacterium rhinotracheale (strain ATCC 51463 / DSM 15997 / CCUG 23171 / CIP 104009 / LMG 9086)</name>
    <dbReference type="NCBI Taxonomy" id="867902"/>
    <lineage>
        <taxon>Bacteria</taxon>
        <taxon>Pseudomonadati</taxon>
        <taxon>Bacteroidota</taxon>
        <taxon>Flavobacteriia</taxon>
        <taxon>Flavobacteriales</taxon>
        <taxon>Weeksellaceae</taxon>
        <taxon>Ornithobacterium</taxon>
    </lineage>
</organism>
<dbReference type="HOGENOM" id="CLU_123734_0_0_10"/>
<dbReference type="KEGG" id="orh:Ornrh_1192"/>
<accession>I4A093</accession>
<dbReference type="STRING" id="867902.Ornrh_1192"/>
<keyword evidence="2" id="KW-1185">Reference proteome</keyword>
<dbReference type="AlphaFoldDB" id="I4A093"/>
<dbReference type="GeneID" id="97257863"/>
<evidence type="ECO:0000313" key="2">
    <source>
        <dbReference type="Proteomes" id="UP000006051"/>
    </source>
</evidence>
<dbReference type="PATRIC" id="fig|867902.3.peg.1171"/>
<dbReference type="eggNOG" id="COG4387">
    <property type="taxonomic scope" value="Bacteria"/>
</dbReference>
<sequence>MFIEIEELKTHCREAKLKRIIENDETIALAALDMAIDFASSKLMKTYDTGAIFSATDCDRSPLLVKFIKDIAIWEIITLATPGIDYEDKKFRYQEAVNWLTAVYKGMPANLPRLMEEEKGVKSFSYHSNPPRKNYY</sequence>
<gene>
    <name evidence="1" type="ordered locus">Ornrh_1192</name>
</gene>
<dbReference type="EMBL" id="CP003283">
    <property type="protein sequence ID" value="AFL97377.1"/>
    <property type="molecule type" value="Genomic_DNA"/>
</dbReference>
<proteinExistence type="predicted"/>
<reference evidence="1 2" key="1">
    <citation type="submission" date="2012-06" db="EMBL/GenBank/DDBJ databases">
        <title>The complete genome of Ornithobacterium rhinotracheale DSM 15997.</title>
        <authorList>
            <consortium name="US DOE Joint Genome Institute (JGI-PGF)"/>
            <person name="Lucas S."/>
            <person name="Copeland A."/>
            <person name="Lapidus A."/>
            <person name="Goodwin L."/>
            <person name="Pitluck S."/>
            <person name="Peters L."/>
            <person name="Mikhailova N."/>
            <person name="Teshima H."/>
            <person name="Kyrpides N."/>
            <person name="Mavromatis K."/>
            <person name="Pagani I."/>
            <person name="Ivanova N."/>
            <person name="Ovchinnikova G."/>
            <person name="Zeytun A."/>
            <person name="Detter J.C."/>
            <person name="Han C."/>
            <person name="Land M."/>
            <person name="Hauser L."/>
            <person name="Markowitz V."/>
            <person name="Cheng J.-F."/>
            <person name="Hugenholtz P."/>
            <person name="Woyke T."/>
            <person name="Wu D."/>
            <person name="Lang E."/>
            <person name="Kopitz M."/>
            <person name="Brambilla E."/>
            <person name="Klenk H.-P."/>
            <person name="Eisen J.A."/>
        </authorList>
    </citation>
    <scope>NUCLEOTIDE SEQUENCE [LARGE SCALE GENOMIC DNA]</scope>
    <source>
        <strain evidence="2">ATCC 51463 / DSM 15997 / CCUG 23171 / LMG 9086</strain>
    </source>
</reference>
<evidence type="ECO:0000313" key="1">
    <source>
        <dbReference type="EMBL" id="AFL97377.1"/>
    </source>
</evidence>